<comment type="caution">
    <text evidence="11">The sequence shown here is derived from an EMBL/GenBank/DDBJ whole genome shotgun (WGS) entry which is preliminary data.</text>
</comment>
<evidence type="ECO:0000256" key="2">
    <source>
        <dbReference type="ARBA" id="ARBA00004173"/>
    </source>
</evidence>
<protein>
    <recommendedName>
        <fullName evidence="5">acetylornithine transaminase</fullName>
        <ecNumber evidence="5">2.6.1.11</ecNumber>
    </recommendedName>
</protein>
<keyword evidence="7" id="KW-0028">Amino-acid biosynthesis</keyword>
<comment type="cofactor">
    <cofactor evidence="1">
        <name>pyridoxal 5'-phosphate</name>
        <dbReference type="ChEBI" id="CHEBI:597326"/>
    </cofactor>
</comment>
<gene>
    <name evidence="11" type="ORF">BDN70DRAFT_871465</name>
</gene>
<evidence type="ECO:0000256" key="9">
    <source>
        <dbReference type="ARBA" id="ARBA00022898"/>
    </source>
</evidence>
<dbReference type="InterPro" id="IPR015422">
    <property type="entry name" value="PyrdxlP-dep_Trfase_small"/>
</dbReference>
<evidence type="ECO:0000313" key="11">
    <source>
        <dbReference type="EMBL" id="KAF9485414.1"/>
    </source>
</evidence>
<evidence type="ECO:0000313" key="12">
    <source>
        <dbReference type="Proteomes" id="UP000807469"/>
    </source>
</evidence>
<dbReference type="GO" id="GO:0005759">
    <property type="term" value="C:mitochondrial matrix"/>
    <property type="evidence" value="ECO:0007669"/>
    <property type="project" value="TreeGrafter"/>
</dbReference>
<dbReference type="SUPFAM" id="SSF53383">
    <property type="entry name" value="PLP-dependent transferases"/>
    <property type="match status" value="1"/>
</dbReference>
<dbReference type="InterPro" id="IPR015421">
    <property type="entry name" value="PyrdxlP-dep_Trfase_major"/>
</dbReference>
<dbReference type="NCBIfam" id="NF002325">
    <property type="entry name" value="PRK01278.1"/>
    <property type="match status" value="1"/>
</dbReference>
<dbReference type="PIRSF" id="PIRSF000521">
    <property type="entry name" value="Transaminase_4ab_Lys_Orn"/>
    <property type="match status" value="1"/>
</dbReference>
<reference evidence="11" key="1">
    <citation type="submission" date="2020-11" db="EMBL/GenBank/DDBJ databases">
        <authorList>
            <consortium name="DOE Joint Genome Institute"/>
            <person name="Ahrendt S."/>
            <person name="Riley R."/>
            <person name="Andreopoulos W."/>
            <person name="Labutti K."/>
            <person name="Pangilinan J."/>
            <person name="Ruiz-Duenas F.J."/>
            <person name="Barrasa J.M."/>
            <person name="Sanchez-Garcia M."/>
            <person name="Camarero S."/>
            <person name="Miyauchi S."/>
            <person name="Serrano A."/>
            <person name="Linde D."/>
            <person name="Babiker R."/>
            <person name="Drula E."/>
            <person name="Ayuso-Fernandez I."/>
            <person name="Pacheco R."/>
            <person name="Padilla G."/>
            <person name="Ferreira P."/>
            <person name="Barriuso J."/>
            <person name="Kellner H."/>
            <person name="Castanera R."/>
            <person name="Alfaro M."/>
            <person name="Ramirez L."/>
            <person name="Pisabarro A.G."/>
            <person name="Kuo A."/>
            <person name="Tritt A."/>
            <person name="Lipzen A."/>
            <person name="He G."/>
            <person name="Yan M."/>
            <person name="Ng V."/>
            <person name="Cullen D."/>
            <person name="Martin F."/>
            <person name="Rosso M.-N."/>
            <person name="Henrissat B."/>
            <person name="Hibbett D."/>
            <person name="Martinez A.T."/>
            <person name="Grigoriev I.V."/>
        </authorList>
    </citation>
    <scope>NUCLEOTIDE SEQUENCE</scope>
    <source>
        <strain evidence="11">CIRM-BRFM 674</strain>
    </source>
</reference>
<dbReference type="GO" id="GO:0006526">
    <property type="term" value="P:L-arginine biosynthetic process"/>
    <property type="evidence" value="ECO:0007669"/>
    <property type="project" value="UniProtKB-ARBA"/>
</dbReference>
<dbReference type="InterPro" id="IPR005814">
    <property type="entry name" value="Aminotrans_3"/>
</dbReference>
<evidence type="ECO:0000256" key="3">
    <source>
        <dbReference type="ARBA" id="ARBA00005024"/>
    </source>
</evidence>
<evidence type="ECO:0000256" key="5">
    <source>
        <dbReference type="ARBA" id="ARBA00012919"/>
    </source>
</evidence>
<accession>A0A9P5ZFC5</accession>
<keyword evidence="6 11" id="KW-0032">Aminotransferase</keyword>
<dbReference type="EMBL" id="MU155136">
    <property type="protein sequence ID" value="KAF9485414.1"/>
    <property type="molecule type" value="Genomic_DNA"/>
</dbReference>
<comment type="similarity">
    <text evidence="4 10">Belongs to the class-III pyridoxal-phosphate-dependent aminotransferase family.</text>
</comment>
<dbReference type="CDD" id="cd00610">
    <property type="entry name" value="OAT_like"/>
    <property type="match status" value="1"/>
</dbReference>
<organism evidence="11 12">
    <name type="scientific">Pholiota conissans</name>
    <dbReference type="NCBI Taxonomy" id="109636"/>
    <lineage>
        <taxon>Eukaryota</taxon>
        <taxon>Fungi</taxon>
        <taxon>Dikarya</taxon>
        <taxon>Basidiomycota</taxon>
        <taxon>Agaricomycotina</taxon>
        <taxon>Agaricomycetes</taxon>
        <taxon>Agaricomycetidae</taxon>
        <taxon>Agaricales</taxon>
        <taxon>Agaricineae</taxon>
        <taxon>Strophariaceae</taxon>
        <taxon>Pholiota</taxon>
    </lineage>
</organism>
<keyword evidence="8" id="KW-0808">Transferase</keyword>
<proteinExistence type="inferred from homology"/>
<dbReference type="Gene3D" id="3.40.640.10">
    <property type="entry name" value="Type I PLP-dependent aspartate aminotransferase-like (Major domain)"/>
    <property type="match status" value="1"/>
</dbReference>
<comment type="subcellular location">
    <subcellularLocation>
        <location evidence="2">Mitochondrion</location>
    </subcellularLocation>
</comment>
<dbReference type="InterPro" id="IPR049704">
    <property type="entry name" value="Aminotrans_3_PPA_site"/>
</dbReference>
<dbReference type="FunFam" id="3.40.640.10:FF:000004">
    <property type="entry name" value="Acetylornithine aminotransferase"/>
    <property type="match status" value="1"/>
</dbReference>
<dbReference type="PROSITE" id="PS00600">
    <property type="entry name" value="AA_TRANSFER_CLASS_3"/>
    <property type="match status" value="1"/>
</dbReference>
<dbReference type="InterPro" id="IPR015424">
    <property type="entry name" value="PyrdxlP-dep_Trfase"/>
</dbReference>
<dbReference type="Proteomes" id="UP000807469">
    <property type="component" value="Unassembled WGS sequence"/>
</dbReference>
<dbReference type="NCBIfam" id="TIGR00707">
    <property type="entry name" value="argD"/>
    <property type="match status" value="1"/>
</dbReference>
<evidence type="ECO:0000256" key="4">
    <source>
        <dbReference type="ARBA" id="ARBA00008954"/>
    </source>
</evidence>
<keyword evidence="9 10" id="KW-0663">Pyridoxal phosphate</keyword>
<dbReference type="OrthoDB" id="10260828at2759"/>
<evidence type="ECO:0000256" key="6">
    <source>
        <dbReference type="ARBA" id="ARBA00022576"/>
    </source>
</evidence>
<dbReference type="Pfam" id="PF00202">
    <property type="entry name" value="Aminotran_3"/>
    <property type="match status" value="1"/>
</dbReference>
<keyword evidence="12" id="KW-1185">Reference proteome</keyword>
<name>A0A9P5ZFC5_9AGAR</name>
<dbReference type="InterPro" id="IPR004636">
    <property type="entry name" value="AcOrn/SuccOrn_fam"/>
</dbReference>
<dbReference type="EC" id="2.6.1.11" evidence="5"/>
<dbReference type="InterPro" id="IPR050103">
    <property type="entry name" value="Class-III_PLP-dep_AT"/>
</dbReference>
<dbReference type="PANTHER" id="PTHR11986:SF79">
    <property type="entry name" value="ACETYLORNITHINE AMINOTRANSFERASE, MITOCHONDRIAL"/>
    <property type="match status" value="1"/>
</dbReference>
<dbReference type="GO" id="GO:0003992">
    <property type="term" value="F:N2-acetyl-L-ornithine:2-oxoglutarate 5-aminotransferase activity"/>
    <property type="evidence" value="ECO:0007669"/>
    <property type="project" value="UniProtKB-EC"/>
</dbReference>
<dbReference type="PANTHER" id="PTHR11986">
    <property type="entry name" value="AMINOTRANSFERASE CLASS III"/>
    <property type="match status" value="1"/>
</dbReference>
<sequence length="473" mass="50972">MKSAQTLPLRVLTRKTVASARVSMRGLASAPSTAYVKPTYDFSAPPSGTAAPTIARFKEYMLPVYDRPNFVLSHGKGSYVWDTDGNKYLDFGAGIAVNALGHADEGVVKVISEQAGRLIHASNVYHNEWAPKLAESLVKLTQKEGGLGFANGKSSTGESIKVFFANSGTEANEGALKMARRYGKAVWAKNGESEDACPKNHIVCFENSFHGRSMGALSVTSNPKYQKPFQPLIPNVDVGKMNAIAGLESLITADTCGVIVEPIQGEGGINVPAEEWLRALRKRCNEVEAVLIYDEIQCGLFRSGSIWAHSTLPTDCHPDVITMAKPLANGFPIGALMAKDHIASPMGVGTHGTTFGGSPLSCAVGYHVVQRLSNPSFVSEIAETSRHLDARLSLVAKWYPELVKEVRGRGLIRGLGFTEATLPGKVVELARERGVFFLTAGKDAVRLVPSLNVKKEEVDFAMDVLESCLHVCK</sequence>
<dbReference type="GO" id="GO:0030170">
    <property type="term" value="F:pyridoxal phosphate binding"/>
    <property type="evidence" value="ECO:0007669"/>
    <property type="project" value="InterPro"/>
</dbReference>
<dbReference type="Gene3D" id="3.90.1150.10">
    <property type="entry name" value="Aspartate Aminotransferase, domain 1"/>
    <property type="match status" value="1"/>
</dbReference>
<dbReference type="AlphaFoldDB" id="A0A9P5ZFC5"/>
<evidence type="ECO:0000256" key="8">
    <source>
        <dbReference type="ARBA" id="ARBA00022679"/>
    </source>
</evidence>
<evidence type="ECO:0000256" key="10">
    <source>
        <dbReference type="RuleBase" id="RU003560"/>
    </source>
</evidence>
<comment type="pathway">
    <text evidence="3">Amino-acid biosynthesis; L-arginine biosynthesis; N(2)-acetyl-L-ornithine from L-glutamate: step 4/4.</text>
</comment>
<evidence type="ECO:0000256" key="7">
    <source>
        <dbReference type="ARBA" id="ARBA00022605"/>
    </source>
</evidence>
<dbReference type="GO" id="GO:0042802">
    <property type="term" value="F:identical protein binding"/>
    <property type="evidence" value="ECO:0007669"/>
    <property type="project" value="TreeGrafter"/>
</dbReference>
<evidence type="ECO:0000256" key="1">
    <source>
        <dbReference type="ARBA" id="ARBA00001933"/>
    </source>
</evidence>